<protein>
    <submittedName>
        <fullName evidence="1">Uncharacterized protein</fullName>
    </submittedName>
</protein>
<dbReference type="Proteomes" id="UP001432322">
    <property type="component" value="Unassembled WGS sequence"/>
</dbReference>
<gene>
    <name evidence="1" type="ORF">PFISCL1PPCAC_6374</name>
</gene>
<keyword evidence="2" id="KW-1185">Reference proteome</keyword>
<reference evidence="1" key="1">
    <citation type="submission" date="2023-10" db="EMBL/GenBank/DDBJ databases">
        <title>Genome assembly of Pristionchus species.</title>
        <authorList>
            <person name="Yoshida K."/>
            <person name="Sommer R.J."/>
        </authorList>
    </citation>
    <scope>NUCLEOTIDE SEQUENCE</scope>
    <source>
        <strain evidence="1">RS5133</strain>
    </source>
</reference>
<comment type="caution">
    <text evidence="1">The sequence shown here is derived from an EMBL/GenBank/DDBJ whole genome shotgun (WGS) entry which is preliminary data.</text>
</comment>
<organism evidence="1 2">
    <name type="scientific">Pristionchus fissidentatus</name>
    <dbReference type="NCBI Taxonomy" id="1538716"/>
    <lineage>
        <taxon>Eukaryota</taxon>
        <taxon>Metazoa</taxon>
        <taxon>Ecdysozoa</taxon>
        <taxon>Nematoda</taxon>
        <taxon>Chromadorea</taxon>
        <taxon>Rhabditida</taxon>
        <taxon>Rhabditina</taxon>
        <taxon>Diplogasteromorpha</taxon>
        <taxon>Diplogasteroidea</taxon>
        <taxon>Neodiplogasteridae</taxon>
        <taxon>Pristionchus</taxon>
    </lineage>
</organism>
<accession>A0AAV5V8H4</accession>
<evidence type="ECO:0000313" key="2">
    <source>
        <dbReference type="Proteomes" id="UP001432322"/>
    </source>
</evidence>
<sequence length="70" mass="7037">MLLFAALIAFASSITFVVLCGGGGKKENAPKGGGPAVQKNEIAATEVGECPKDTVADVKSNWGGDGGEKK</sequence>
<evidence type="ECO:0000313" key="1">
    <source>
        <dbReference type="EMBL" id="GMT15077.1"/>
    </source>
</evidence>
<feature type="non-terminal residue" evidence="1">
    <location>
        <position position="70"/>
    </location>
</feature>
<dbReference type="EMBL" id="BTSY01000002">
    <property type="protein sequence ID" value="GMT15077.1"/>
    <property type="molecule type" value="Genomic_DNA"/>
</dbReference>
<proteinExistence type="predicted"/>
<dbReference type="AlphaFoldDB" id="A0AAV5V8H4"/>
<name>A0AAV5V8H4_9BILA</name>